<evidence type="ECO:0000313" key="7">
    <source>
        <dbReference type="Proteomes" id="UP001444661"/>
    </source>
</evidence>
<comment type="similarity">
    <text evidence="4">Belongs to the FPP/GGPP synthase family.</text>
</comment>
<dbReference type="SUPFAM" id="SSF48576">
    <property type="entry name" value="Terpenoid synthases"/>
    <property type="match status" value="1"/>
</dbReference>
<dbReference type="Pfam" id="PF00348">
    <property type="entry name" value="polyprenyl_synt"/>
    <property type="match status" value="1"/>
</dbReference>
<evidence type="ECO:0000256" key="3">
    <source>
        <dbReference type="ARBA" id="ARBA00022842"/>
    </source>
</evidence>
<evidence type="ECO:0000256" key="5">
    <source>
        <dbReference type="SAM" id="MobiDB-lite"/>
    </source>
</evidence>
<feature type="compositionally biased region" description="Polar residues" evidence="5">
    <location>
        <begin position="1"/>
        <end position="12"/>
    </location>
</feature>
<sequence>MMSTYQPKSSLNPLEGSSPANTDCNSDELQVDSCSPASPPSTAPSETADHSELLRATDQVQKQWAITRAQVGSSPHSHMSTPLKPGFVSDNALNHWFACPQDTVVVIKRVIGMLHNSSLVQDNSTLRRGKPATHTVFGAAQSVNSAAYVIIQAVSEIQRFFGPASAARATGKGLPLIAFFLGSRVSIELTGGLARDDIDAVRGTGHGPYTSQKGFCEDLDEGKYSLVLIHALQNADDTGRPLLESMLSMRRTQGKLTVEQKLLMLGQIRTCGSLGWTGSLLDDLHRQTVAEICSLEEVFGRENHDLRALADMLQRRG</sequence>
<evidence type="ECO:0000256" key="4">
    <source>
        <dbReference type="RuleBase" id="RU004466"/>
    </source>
</evidence>
<gene>
    <name evidence="6" type="ORF">PG993_011950</name>
</gene>
<comment type="caution">
    <text evidence="6">The sequence shown here is derived from an EMBL/GenBank/DDBJ whole genome shotgun (WGS) entry which is preliminary data.</text>
</comment>
<dbReference type="EMBL" id="JAQQWK010000011">
    <property type="protein sequence ID" value="KAK8023884.1"/>
    <property type="molecule type" value="Genomic_DNA"/>
</dbReference>
<dbReference type="InterPro" id="IPR000092">
    <property type="entry name" value="Polyprenyl_synt"/>
</dbReference>
<proteinExistence type="inferred from homology"/>
<dbReference type="Proteomes" id="UP001444661">
    <property type="component" value="Unassembled WGS sequence"/>
</dbReference>
<name>A0ABR1S3C5_9PEZI</name>
<evidence type="ECO:0000256" key="2">
    <source>
        <dbReference type="ARBA" id="ARBA00022723"/>
    </source>
</evidence>
<dbReference type="Gene3D" id="1.10.600.10">
    <property type="entry name" value="Farnesyl Diphosphate Synthase"/>
    <property type="match status" value="2"/>
</dbReference>
<keyword evidence="7" id="KW-1185">Reference proteome</keyword>
<reference evidence="6 7" key="1">
    <citation type="submission" date="2023-01" db="EMBL/GenBank/DDBJ databases">
        <title>Analysis of 21 Apiospora genomes using comparative genomics revels a genus with tremendous synthesis potential of carbohydrate active enzymes and secondary metabolites.</title>
        <authorList>
            <person name="Sorensen T."/>
        </authorList>
    </citation>
    <scope>NUCLEOTIDE SEQUENCE [LARGE SCALE GENOMIC DNA]</scope>
    <source>
        <strain evidence="6 7">CBS 33761</strain>
    </source>
</reference>
<evidence type="ECO:0000313" key="6">
    <source>
        <dbReference type="EMBL" id="KAK8023884.1"/>
    </source>
</evidence>
<organism evidence="6 7">
    <name type="scientific">Apiospora rasikravindrae</name>
    <dbReference type="NCBI Taxonomy" id="990691"/>
    <lineage>
        <taxon>Eukaryota</taxon>
        <taxon>Fungi</taxon>
        <taxon>Dikarya</taxon>
        <taxon>Ascomycota</taxon>
        <taxon>Pezizomycotina</taxon>
        <taxon>Sordariomycetes</taxon>
        <taxon>Xylariomycetidae</taxon>
        <taxon>Amphisphaeriales</taxon>
        <taxon>Apiosporaceae</taxon>
        <taxon>Apiospora</taxon>
    </lineage>
</organism>
<dbReference type="PANTHER" id="PTHR12001:SF72">
    <property type="entry name" value="THIJ_PFPI FAMILY PROTEIN (AFU_ORTHOLOGUE AFUA_3G01210)-RELATED"/>
    <property type="match status" value="1"/>
</dbReference>
<dbReference type="InterPro" id="IPR008949">
    <property type="entry name" value="Isoprenoid_synthase_dom_sf"/>
</dbReference>
<keyword evidence="2" id="KW-0479">Metal-binding</keyword>
<feature type="region of interest" description="Disordered" evidence="5">
    <location>
        <begin position="1"/>
        <end position="50"/>
    </location>
</feature>
<keyword evidence="1 4" id="KW-0808">Transferase</keyword>
<protein>
    <submittedName>
        <fullName evidence="6">Geranylgeranyl diphosphate synthase</fullName>
    </submittedName>
</protein>
<accession>A0ABR1S3C5</accession>
<dbReference type="PANTHER" id="PTHR12001">
    <property type="entry name" value="GERANYLGERANYL PYROPHOSPHATE SYNTHASE"/>
    <property type="match status" value="1"/>
</dbReference>
<keyword evidence="3" id="KW-0460">Magnesium</keyword>
<evidence type="ECO:0000256" key="1">
    <source>
        <dbReference type="ARBA" id="ARBA00022679"/>
    </source>
</evidence>